<comment type="caution">
    <text evidence="2">The sequence shown here is derived from an EMBL/GenBank/DDBJ whole genome shotgun (WGS) entry which is preliminary data.</text>
</comment>
<gene>
    <name evidence="2" type="ORF">LCGC14_3089270</name>
</gene>
<dbReference type="SUPFAM" id="SSF55729">
    <property type="entry name" value="Acyl-CoA N-acyltransferases (Nat)"/>
    <property type="match status" value="1"/>
</dbReference>
<dbReference type="InterPro" id="IPR052777">
    <property type="entry name" value="Acetyltransferase_Enz"/>
</dbReference>
<organism evidence="2">
    <name type="scientific">marine sediment metagenome</name>
    <dbReference type="NCBI Taxonomy" id="412755"/>
    <lineage>
        <taxon>unclassified sequences</taxon>
        <taxon>metagenomes</taxon>
        <taxon>ecological metagenomes</taxon>
    </lineage>
</organism>
<dbReference type="PANTHER" id="PTHR43305:SF1">
    <property type="entry name" value="FAMILY N-ACETYLTRANSFERASE, PUTATIVE (AFU_ORTHOLOGUE AFUA_2G01380)-RELATED"/>
    <property type="match status" value="1"/>
</dbReference>
<dbReference type="AlphaFoldDB" id="A0A0F8WBK9"/>
<accession>A0A0F8WBK9</accession>
<dbReference type="CDD" id="cd04301">
    <property type="entry name" value="NAT_SF"/>
    <property type="match status" value="1"/>
</dbReference>
<dbReference type="Gene3D" id="3.40.630.30">
    <property type="match status" value="1"/>
</dbReference>
<protein>
    <recommendedName>
        <fullName evidence="1">N-acetyltransferase domain-containing protein</fullName>
    </recommendedName>
</protein>
<dbReference type="EMBL" id="LAZR01066229">
    <property type="protein sequence ID" value="KKK53988.1"/>
    <property type="molecule type" value="Genomic_DNA"/>
</dbReference>
<dbReference type="InterPro" id="IPR000182">
    <property type="entry name" value="GNAT_dom"/>
</dbReference>
<dbReference type="PANTHER" id="PTHR43305">
    <property type="entry name" value="FAMILY N-ACETYLTRANSFERASE, PUTATIVE (AFU_ORTHOLOGUE AFUA_2G01380)-RELATED"/>
    <property type="match status" value="1"/>
</dbReference>
<feature type="domain" description="N-acetyltransferase" evidence="1">
    <location>
        <begin position="7"/>
        <end position="161"/>
    </location>
</feature>
<reference evidence="2" key="1">
    <citation type="journal article" date="2015" name="Nature">
        <title>Complex archaea that bridge the gap between prokaryotes and eukaryotes.</title>
        <authorList>
            <person name="Spang A."/>
            <person name="Saw J.H."/>
            <person name="Jorgensen S.L."/>
            <person name="Zaremba-Niedzwiedzka K."/>
            <person name="Martijn J."/>
            <person name="Lind A.E."/>
            <person name="van Eijk R."/>
            <person name="Schleper C."/>
            <person name="Guy L."/>
            <person name="Ettema T.J."/>
        </authorList>
    </citation>
    <scope>NUCLEOTIDE SEQUENCE</scope>
</reference>
<dbReference type="Pfam" id="PF00583">
    <property type="entry name" value="Acetyltransf_1"/>
    <property type="match status" value="1"/>
</dbReference>
<dbReference type="GO" id="GO:0016747">
    <property type="term" value="F:acyltransferase activity, transferring groups other than amino-acyl groups"/>
    <property type="evidence" value="ECO:0007669"/>
    <property type="project" value="InterPro"/>
</dbReference>
<name>A0A0F8WBK9_9ZZZZ</name>
<dbReference type="PROSITE" id="PS51186">
    <property type="entry name" value="GNAT"/>
    <property type="match status" value="1"/>
</dbReference>
<proteinExistence type="predicted"/>
<evidence type="ECO:0000259" key="1">
    <source>
        <dbReference type="PROSITE" id="PS51186"/>
    </source>
</evidence>
<sequence>MKSIIMLEIIEVSSKNSIEYARELFIEYADHLGIDLEFQNFDNEVKMLPKDYAPPNGCILLAFFKNELAGCVALRLYKDKICEMKRLYVRQTYRGKGIGKILSKRIIEKAKISSFTHMRLDTFPYMKEAITIYLSLGFKEIKPYRYNPFEDAKFFELELNL</sequence>
<dbReference type="InterPro" id="IPR016181">
    <property type="entry name" value="Acyl_CoA_acyltransferase"/>
</dbReference>
<evidence type="ECO:0000313" key="2">
    <source>
        <dbReference type="EMBL" id="KKK53988.1"/>
    </source>
</evidence>